<dbReference type="InterPro" id="IPR036457">
    <property type="entry name" value="PPM-type-like_dom_sf"/>
</dbReference>
<dbReference type="Proteomes" id="UP000561077">
    <property type="component" value="Unassembled WGS sequence"/>
</dbReference>
<evidence type="ECO:0000256" key="1">
    <source>
        <dbReference type="SAM" id="MobiDB-lite"/>
    </source>
</evidence>
<name>A0A7W4INJ0_9PROT</name>
<gene>
    <name evidence="4" type="ORF">HLH25_17015</name>
    <name evidence="3" type="ORF">HLH26_16840</name>
</gene>
<protein>
    <recommendedName>
        <fullName evidence="2">PPM-type phosphatase domain-containing protein</fullName>
    </recommendedName>
</protein>
<dbReference type="SUPFAM" id="SSF81606">
    <property type="entry name" value="PP2C-like"/>
    <property type="match status" value="1"/>
</dbReference>
<dbReference type="PROSITE" id="PS51746">
    <property type="entry name" value="PPM_2"/>
    <property type="match status" value="1"/>
</dbReference>
<dbReference type="Pfam" id="PF13672">
    <property type="entry name" value="PP2C_2"/>
    <property type="match status" value="1"/>
</dbReference>
<dbReference type="Proteomes" id="UP000540490">
    <property type="component" value="Unassembled WGS sequence"/>
</dbReference>
<proteinExistence type="predicted"/>
<feature type="domain" description="PPM-type phosphatase" evidence="2">
    <location>
        <begin position="27"/>
        <end position="258"/>
    </location>
</feature>
<evidence type="ECO:0000313" key="3">
    <source>
        <dbReference type="EMBL" id="MBB2166161.1"/>
    </source>
</evidence>
<evidence type="ECO:0000313" key="5">
    <source>
        <dbReference type="Proteomes" id="UP000540490"/>
    </source>
</evidence>
<feature type="compositionally biased region" description="Basic residues" evidence="1">
    <location>
        <begin position="347"/>
        <end position="358"/>
    </location>
</feature>
<dbReference type="AlphaFoldDB" id="A0A7W4INJ0"/>
<organism evidence="3 6">
    <name type="scientific">Gluconacetobacter dulcium</name>
    <dbReference type="NCBI Taxonomy" id="2729096"/>
    <lineage>
        <taxon>Bacteria</taxon>
        <taxon>Pseudomonadati</taxon>
        <taxon>Pseudomonadota</taxon>
        <taxon>Alphaproteobacteria</taxon>
        <taxon>Acetobacterales</taxon>
        <taxon>Acetobacteraceae</taxon>
        <taxon>Gluconacetobacter</taxon>
    </lineage>
</organism>
<feature type="compositionally biased region" description="Basic and acidic residues" evidence="1">
    <location>
        <begin position="329"/>
        <end position="346"/>
    </location>
</feature>
<dbReference type="EMBL" id="JABEQN010000026">
    <property type="protein sequence ID" value="MBB2195296.1"/>
    <property type="molecule type" value="Genomic_DNA"/>
</dbReference>
<accession>A0A7W4INJ0</accession>
<keyword evidence="5" id="KW-1185">Reference proteome</keyword>
<comment type="caution">
    <text evidence="3">The sequence shown here is derived from an EMBL/GenBank/DDBJ whole genome shotgun (WGS) entry which is preliminary data.</text>
</comment>
<dbReference type="CDD" id="cd00143">
    <property type="entry name" value="PP2Cc"/>
    <property type="match status" value="1"/>
</dbReference>
<sequence>MIERIRNRLARALEAQGSGKAIRTYSGVVIGSSVGQVRKRNEDCCLVARVSYAHGGRTNFTIAMVCDGLGGMSQGREAAILAASSFTAYLFSTPIIGWKERLSKAIAFANAQIYQRLHGAGGTTLSAVISSNDGAIFCHVGDSRIYGVMPDRVVEQLSRDDTINALLKRQEAQAEAPKDSRLLQFVGMGEEMEAQIAPVPGHCRSVLLTSDGAHDVPHSVFQRVVSAAAGGSDLVRKLLMLSDMTGGRDNASAIFFPIGIEAELYDHSGDNELLAILPNDTLAIHFTGPDAWERSERIRNAPLNCRPSEPSDRIEELPSSEKTVTAEHAGSKEPQPKPAASKEKARTSKTRKPKRRVATPKADAVAQLPLDEPGNEVDVQFSSPATQPEEDKQ</sequence>
<evidence type="ECO:0000313" key="4">
    <source>
        <dbReference type="EMBL" id="MBB2195296.1"/>
    </source>
</evidence>
<evidence type="ECO:0000259" key="2">
    <source>
        <dbReference type="PROSITE" id="PS51746"/>
    </source>
</evidence>
<dbReference type="EMBL" id="JABEQO010000026">
    <property type="protein sequence ID" value="MBB2166161.1"/>
    <property type="molecule type" value="Genomic_DNA"/>
</dbReference>
<evidence type="ECO:0000313" key="6">
    <source>
        <dbReference type="Proteomes" id="UP000561077"/>
    </source>
</evidence>
<dbReference type="InterPro" id="IPR001932">
    <property type="entry name" value="PPM-type_phosphatase-like_dom"/>
</dbReference>
<dbReference type="RefSeq" id="WP_182975200.1">
    <property type="nucleotide sequence ID" value="NZ_JABEQN010000026.1"/>
</dbReference>
<dbReference type="SMART" id="SM00332">
    <property type="entry name" value="PP2Cc"/>
    <property type="match status" value="1"/>
</dbReference>
<feature type="region of interest" description="Disordered" evidence="1">
    <location>
        <begin position="302"/>
        <end position="393"/>
    </location>
</feature>
<reference evidence="5 6" key="1">
    <citation type="submission" date="2020-04" db="EMBL/GenBank/DDBJ databases">
        <title>Description of novel Gluconacetobacter.</title>
        <authorList>
            <person name="Sombolestani A."/>
        </authorList>
    </citation>
    <scope>NUCLEOTIDE SEQUENCE [LARGE SCALE GENOMIC DNA]</scope>
    <source>
        <strain evidence="4 5">LMG 1728</strain>
        <strain evidence="3 6">LMG 1731</strain>
    </source>
</reference>
<dbReference type="Gene3D" id="3.60.40.10">
    <property type="entry name" value="PPM-type phosphatase domain"/>
    <property type="match status" value="1"/>
</dbReference>